<dbReference type="GO" id="GO:0016616">
    <property type="term" value="F:oxidoreductase activity, acting on the CH-OH group of donors, NAD or NADP as acceptor"/>
    <property type="evidence" value="ECO:0007669"/>
    <property type="project" value="TreeGrafter"/>
</dbReference>
<accession>A0A1H0BHQ6</accession>
<protein>
    <submittedName>
        <fullName evidence="4">Nucleoside-diphosphate-sugar epimerase</fullName>
    </submittedName>
</protein>
<sequence>MAEVLVTGGSGYIGSWCILALLEAGHSVRTTVRSLSREPELRAMLRHGGAAPDAPVRVLTADLTKDAGWPEAVKGCDAVLHVASPTLTSVPRSDDEMVGPARDGVLRVLRAARDAGVRRVVLTSAIGAVAYGHPERDTPFTEEDWTDVDAGIQPYQKSKTLAERAAWDFVRTQGEGLELATVNPTGVLGPVLGPDYSPSLGLVKRMLDGAMPATLKFATGYVDVRDVADLHLRAMTDPAAAGERFIATSGRSLWLREVAEILRERLGERAAGVPTRELPVWATRGLSLVNSELRPLRSILGKNLDATSAKAQRVLGWKPRPIADTITETAESLLALNVAQAV</sequence>
<dbReference type="AlphaFoldDB" id="A0A1H0BHQ6"/>
<dbReference type="PANTHER" id="PTHR10366:SF564">
    <property type="entry name" value="STEROL-4-ALPHA-CARBOXYLATE 3-DEHYDROGENASE, DECARBOXYLATING"/>
    <property type="match status" value="1"/>
</dbReference>
<dbReference type="Pfam" id="PF01370">
    <property type="entry name" value="Epimerase"/>
    <property type="match status" value="1"/>
</dbReference>
<dbReference type="InterPro" id="IPR001509">
    <property type="entry name" value="Epimerase_deHydtase"/>
</dbReference>
<feature type="domain" description="NAD-dependent epimerase/dehydratase" evidence="3">
    <location>
        <begin position="4"/>
        <end position="241"/>
    </location>
</feature>
<dbReference type="RefSeq" id="WP_093783979.1">
    <property type="nucleotide sequence ID" value="NZ_FNIE01000004.1"/>
</dbReference>
<name>A0A1H0BHQ6_9ACTN</name>
<dbReference type="CDD" id="cd05227">
    <property type="entry name" value="AR_SDR_e"/>
    <property type="match status" value="1"/>
</dbReference>
<dbReference type="EMBL" id="FNIE01000004">
    <property type="protein sequence ID" value="SDN45179.1"/>
    <property type="molecule type" value="Genomic_DNA"/>
</dbReference>
<dbReference type="SUPFAM" id="SSF51735">
    <property type="entry name" value="NAD(P)-binding Rossmann-fold domains"/>
    <property type="match status" value="1"/>
</dbReference>
<evidence type="ECO:0000313" key="4">
    <source>
        <dbReference type="EMBL" id="SDN45179.1"/>
    </source>
</evidence>
<evidence type="ECO:0000256" key="2">
    <source>
        <dbReference type="ARBA" id="ARBA00023445"/>
    </source>
</evidence>
<evidence type="ECO:0000313" key="5">
    <source>
        <dbReference type="Proteomes" id="UP000199341"/>
    </source>
</evidence>
<evidence type="ECO:0000256" key="1">
    <source>
        <dbReference type="ARBA" id="ARBA00023002"/>
    </source>
</evidence>
<comment type="similarity">
    <text evidence="2">Belongs to the NAD(P)-dependent epimerase/dehydratase family. Dihydroflavonol-4-reductase subfamily.</text>
</comment>
<dbReference type="STRING" id="310781.SAMN05216259_104191"/>
<proteinExistence type="inferred from homology"/>
<dbReference type="Gene3D" id="3.40.50.720">
    <property type="entry name" value="NAD(P)-binding Rossmann-like Domain"/>
    <property type="match status" value="1"/>
</dbReference>
<evidence type="ECO:0000259" key="3">
    <source>
        <dbReference type="Pfam" id="PF01370"/>
    </source>
</evidence>
<dbReference type="OrthoDB" id="9778052at2"/>
<reference evidence="4 5" key="1">
    <citation type="submission" date="2016-10" db="EMBL/GenBank/DDBJ databases">
        <authorList>
            <person name="de Groot N.N."/>
        </authorList>
    </citation>
    <scope>NUCLEOTIDE SEQUENCE [LARGE SCALE GENOMIC DNA]</scope>
    <source>
        <strain evidence="4 5">CGMCC 4.2022</strain>
    </source>
</reference>
<dbReference type="FunFam" id="3.40.50.720:FF:000336">
    <property type="entry name" value="Aldehyde reductase"/>
    <property type="match status" value="1"/>
</dbReference>
<keyword evidence="5" id="KW-1185">Reference proteome</keyword>
<dbReference type="InterPro" id="IPR036291">
    <property type="entry name" value="NAD(P)-bd_dom_sf"/>
</dbReference>
<organism evidence="4 5">
    <name type="scientific">Actinacidiphila guanduensis</name>
    <dbReference type="NCBI Taxonomy" id="310781"/>
    <lineage>
        <taxon>Bacteria</taxon>
        <taxon>Bacillati</taxon>
        <taxon>Actinomycetota</taxon>
        <taxon>Actinomycetes</taxon>
        <taxon>Kitasatosporales</taxon>
        <taxon>Streptomycetaceae</taxon>
        <taxon>Actinacidiphila</taxon>
    </lineage>
</organism>
<dbReference type="PANTHER" id="PTHR10366">
    <property type="entry name" value="NAD DEPENDENT EPIMERASE/DEHYDRATASE"/>
    <property type="match status" value="1"/>
</dbReference>
<dbReference type="InterPro" id="IPR050425">
    <property type="entry name" value="NAD(P)_dehydrat-like"/>
</dbReference>
<keyword evidence="1" id="KW-0560">Oxidoreductase</keyword>
<dbReference type="Proteomes" id="UP000199341">
    <property type="component" value="Unassembled WGS sequence"/>
</dbReference>
<gene>
    <name evidence="4" type="ORF">SAMN05216259_104191</name>
</gene>